<dbReference type="Gene3D" id="2.60.40.10">
    <property type="entry name" value="Immunoglobulins"/>
    <property type="match status" value="1"/>
</dbReference>
<evidence type="ECO:0000256" key="3">
    <source>
        <dbReference type="SAM" id="SignalP"/>
    </source>
</evidence>
<organism evidence="5 6">
    <name type="scientific">Paralvinella palmiformis</name>
    <dbReference type="NCBI Taxonomy" id="53620"/>
    <lineage>
        <taxon>Eukaryota</taxon>
        <taxon>Metazoa</taxon>
        <taxon>Spiralia</taxon>
        <taxon>Lophotrochozoa</taxon>
        <taxon>Annelida</taxon>
        <taxon>Polychaeta</taxon>
        <taxon>Sedentaria</taxon>
        <taxon>Canalipalpata</taxon>
        <taxon>Terebellida</taxon>
        <taxon>Terebelliformia</taxon>
        <taxon>Alvinellidae</taxon>
        <taxon>Paralvinella</taxon>
    </lineage>
</organism>
<feature type="region of interest" description="Disordered" evidence="1">
    <location>
        <begin position="354"/>
        <end position="402"/>
    </location>
</feature>
<accession>A0AAD9IUG1</accession>
<dbReference type="InterPro" id="IPR007110">
    <property type="entry name" value="Ig-like_dom"/>
</dbReference>
<proteinExistence type="predicted"/>
<feature type="domain" description="Ig-like" evidence="4">
    <location>
        <begin position="235"/>
        <end position="305"/>
    </location>
</feature>
<feature type="chain" id="PRO_5042010352" description="Ig-like domain-containing protein" evidence="3">
    <location>
        <begin position="25"/>
        <end position="402"/>
    </location>
</feature>
<evidence type="ECO:0000259" key="4">
    <source>
        <dbReference type="PROSITE" id="PS50835"/>
    </source>
</evidence>
<reference evidence="5" key="1">
    <citation type="journal article" date="2023" name="Mol. Biol. Evol.">
        <title>Third-Generation Sequencing Reveals the Adaptive Role of the Epigenome in Three Deep-Sea Polychaetes.</title>
        <authorList>
            <person name="Perez M."/>
            <person name="Aroh O."/>
            <person name="Sun Y."/>
            <person name="Lan Y."/>
            <person name="Juniper S.K."/>
            <person name="Young C.R."/>
            <person name="Angers B."/>
            <person name="Qian P.Y."/>
        </authorList>
    </citation>
    <scope>NUCLEOTIDE SEQUENCE</scope>
    <source>
        <strain evidence="5">P08H-3</strain>
    </source>
</reference>
<evidence type="ECO:0000313" key="6">
    <source>
        <dbReference type="Proteomes" id="UP001208570"/>
    </source>
</evidence>
<comment type="caution">
    <text evidence="5">The sequence shown here is derived from an EMBL/GenBank/DDBJ whole genome shotgun (WGS) entry which is preliminary data.</text>
</comment>
<keyword evidence="2" id="KW-0472">Membrane</keyword>
<feature type="transmembrane region" description="Helical" evidence="2">
    <location>
        <begin position="326"/>
        <end position="349"/>
    </location>
</feature>
<dbReference type="PROSITE" id="PS50835">
    <property type="entry name" value="IG_LIKE"/>
    <property type="match status" value="2"/>
</dbReference>
<feature type="compositionally biased region" description="Basic and acidic residues" evidence="1">
    <location>
        <begin position="354"/>
        <end position="374"/>
    </location>
</feature>
<keyword evidence="6" id="KW-1185">Reference proteome</keyword>
<gene>
    <name evidence="5" type="ORF">LSH36_1401g00000</name>
</gene>
<feature type="domain" description="Ig-like" evidence="4">
    <location>
        <begin position="142"/>
        <end position="231"/>
    </location>
</feature>
<protein>
    <recommendedName>
        <fullName evidence="4">Ig-like domain-containing protein</fullName>
    </recommendedName>
</protein>
<dbReference type="Proteomes" id="UP001208570">
    <property type="component" value="Unassembled WGS sequence"/>
</dbReference>
<dbReference type="AlphaFoldDB" id="A0AAD9IUG1"/>
<dbReference type="InterPro" id="IPR013783">
    <property type="entry name" value="Ig-like_fold"/>
</dbReference>
<evidence type="ECO:0000256" key="1">
    <source>
        <dbReference type="SAM" id="MobiDB-lite"/>
    </source>
</evidence>
<dbReference type="EMBL" id="JAODUP010001400">
    <property type="protein sequence ID" value="KAK2140300.1"/>
    <property type="molecule type" value="Genomic_DNA"/>
</dbReference>
<evidence type="ECO:0000256" key="2">
    <source>
        <dbReference type="SAM" id="Phobius"/>
    </source>
</evidence>
<feature type="signal peptide" evidence="3">
    <location>
        <begin position="1"/>
        <end position="24"/>
    </location>
</feature>
<keyword evidence="3" id="KW-0732">Signal</keyword>
<evidence type="ECO:0000313" key="5">
    <source>
        <dbReference type="EMBL" id="KAK2140300.1"/>
    </source>
</evidence>
<keyword evidence="2" id="KW-1133">Transmembrane helix</keyword>
<keyword evidence="2" id="KW-0812">Transmembrane</keyword>
<sequence length="402" mass="44585">MKANNAYVTMVTLAHLILMRNVACIELMKVEPGRNVTATWAIRPVSAKYIGVVEVKRLLKGRTAEIFRCFDSSHCTYQSSYTRIELATVPALNTGHIGGEDIKRIGFSIRNVVFSYAGRYTFRYTGYDTLKRSVVVYVYREPSKPTISTSVDVNKVTITCNSASQSLPEEYRAKSQLQYAWEFNASQDNYDMKGNRITITNPTKGNYGTVFTCRAKEKNSTVWSEESEELFLDSPYIENIQITAEQPSGVPSMVTLTCRSDCYPNCTYRWIDLNGRLIGSGRSITLDEDSDSPSCKVMTFLGTLSQSTSRFCNRGNATPSCSQSGVIALGTVLLLTIGGAVTLGVFLLCGRRRENGPTGGENHEDGSEVKRRNEPVANPYEHVGSSHDPHTQPASYETIVLK</sequence>
<name>A0AAD9IUG1_9ANNE</name>